<organism evidence="2">
    <name type="scientific">Christensenella massiliensis</name>
    <dbReference type="NCBI Taxonomy" id="1805714"/>
    <lineage>
        <taxon>Bacteria</taxon>
        <taxon>Bacillati</taxon>
        <taxon>Bacillota</taxon>
        <taxon>Clostridia</taxon>
        <taxon>Christensenellales</taxon>
        <taxon>Christensenellaceae</taxon>
        <taxon>Christensenella</taxon>
    </lineage>
</organism>
<evidence type="ECO:0000313" key="2">
    <source>
        <dbReference type="EMBL" id="XCC62122.1"/>
    </source>
</evidence>
<gene>
    <name evidence="2" type="ORF">PUP29_11400</name>
</gene>
<accession>A0AAU8A7G5</accession>
<reference evidence="2" key="1">
    <citation type="submission" date="2023-02" db="EMBL/GenBank/DDBJ databases">
        <title>Gut commensal Christensenella minuta modulates host metabolism via a new class of secondary bile acids.</title>
        <authorList>
            <person name="Liu C."/>
        </authorList>
    </citation>
    <scope>NUCLEOTIDE SEQUENCE</scope>
    <source>
        <strain evidence="2">CA70</strain>
    </source>
</reference>
<dbReference type="EMBL" id="CP117826">
    <property type="protein sequence ID" value="XCC62122.1"/>
    <property type="molecule type" value="Genomic_DNA"/>
</dbReference>
<evidence type="ECO:0000256" key="1">
    <source>
        <dbReference type="SAM" id="Phobius"/>
    </source>
</evidence>
<dbReference type="AlphaFoldDB" id="A0AAU8A7G5"/>
<keyword evidence="1" id="KW-0472">Membrane</keyword>
<protein>
    <submittedName>
        <fullName evidence="2">Uncharacterized protein</fullName>
    </submittedName>
</protein>
<feature type="transmembrane region" description="Helical" evidence="1">
    <location>
        <begin position="12"/>
        <end position="30"/>
    </location>
</feature>
<keyword evidence="1" id="KW-0812">Transmembrane</keyword>
<keyword evidence="1" id="KW-1133">Transmembrane helix</keyword>
<dbReference type="RefSeq" id="WP_353423384.1">
    <property type="nucleotide sequence ID" value="NZ_CP117826.1"/>
</dbReference>
<name>A0AAU8A7G5_9FIRM</name>
<proteinExistence type="predicted"/>
<sequence length="45" mass="5015">MLNIIFSKEVLAVFSVVIAAIAVMSAAAVLTERKGRKKRRTIRQK</sequence>